<keyword evidence="3" id="KW-1185">Reference proteome</keyword>
<gene>
    <name evidence="2" type="ORF">B0H67DRAFT_600594</name>
</gene>
<name>A0AA40DTC9_9PEZI</name>
<evidence type="ECO:0000313" key="2">
    <source>
        <dbReference type="EMBL" id="KAK0714785.1"/>
    </source>
</evidence>
<dbReference type="Proteomes" id="UP001172102">
    <property type="component" value="Unassembled WGS sequence"/>
</dbReference>
<feature type="region of interest" description="Disordered" evidence="1">
    <location>
        <begin position="88"/>
        <end position="108"/>
    </location>
</feature>
<evidence type="ECO:0000313" key="3">
    <source>
        <dbReference type="Proteomes" id="UP001172102"/>
    </source>
</evidence>
<evidence type="ECO:0008006" key="4">
    <source>
        <dbReference type="Google" id="ProtNLM"/>
    </source>
</evidence>
<accession>A0AA40DTC9</accession>
<reference evidence="2" key="1">
    <citation type="submission" date="2023-06" db="EMBL/GenBank/DDBJ databases">
        <title>Genome-scale phylogeny and comparative genomics of the fungal order Sordariales.</title>
        <authorList>
            <consortium name="Lawrence Berkeley National Laboratory"/>
            <person name="Hensen N."/>
            <person name="Bonometti L."/>
            <person name="Westerberg I."/>
            <person name="Brannstrom I.O."/>
            <person name="Guillou S."/>
            <person name="Cros-Aarteil S."/>
            <person name="Calhoun S."/>
            <person name="Haridas S."/>
            <person name="Kuo A."/>
            <person name="Mondo S."/>
            <person name="Pangilinan J."/>
            <person name="Riley R."/>
            <person name="Labutti K."/>
            <person name="Andreopoulos B."/>
            <person name="Lipzen A."/>
            <person name="Chen C."/>
            <person name="Yanf M."/>
            <person name="Daum C."/>
            <person name="Ng V."/>
            <person name="Clum A."/>
            <person name="Steindorff A."/>
            <person name="Ohm R."/>
            <person name="Martin F."/>
            <person name="Silar P."/>
            <person name="Natvig D."/>
            <person name="Lalanne C."/>
            <person name="Gautier V."/>
            <person name="Ament-Velasquez S.L."/>
            <person name="Kruys A."/>
            <person name="Hutchinson M.I."/>
            <person name="Powell A.J."/>
            <person name="Barry K."/>
            <person name="Miller A.N."/>
            <person name="Grigoriev I.V."/>
            <person name="Debuchy R."/>
            <person name="Gladieux P."/>
            <person name="Thoren M.H."/>
            <person name="Johannesson H."/>
        </authorList>
    </citation>
    <scope>NUCLEOTIDE SEQUENCE</scope>
    <source>
        <strain evidence="2">SMH4607-1</strain>
    </source>
</reference>
<proteinExistence type="predicted"/>
<evidence type="ECO:0000256" key="1">
    <source>
        <dbReference type="SAM" id="MobiDB-lite"/>
    </source>
</evidence>
<comment type="caution">
    <text evidence="2">The sequence shown here is derived from an EMBL/GenBank/DDBJ whole genome shotgun (WGS) entry which is preliminary data.</text>
</comment>
<dbReference type="EMBL" id="JAUKUA010000004">
    <property type="protein sequence ID" value="KAK0714785.1"/>
    <property type="molecule type" value="Genomic_DNA"/>
</dbReference>
<sequence length="108" mass="12319">MPVRIPAASRTEVFTMGAAGVTAFAPFYMLAPGAEERVARQTVKWAPRWERNITFFKSPVERGIQRVTPPVARTVQKVEHRLHLEKAAQKTERGMRKTVDKMSTLKRQ</sequence>
<feature type="compositionally biased region" description="Basic and acidic residues" evidence="1">
    <location>
        <begin position="88"/>
        <end position="100"/>
    </location>
</feature>
<dbReference type="AlphaFoldDB" id="A0AA40DTC9"/>
<protein>
    <recommendedName>
        <fullName evidence="4">4-coumarate:coenzyme A ligase</fullName>
    </recommendedName>
</protein>
<organism evidence="2 3">
    <name type="scientific">Lasiosphaeris hirsuta</name>
    <dbReference type="NCBI Taxonomy" id="260670"/>
    <lineage>
        <taxon>Eukaryota</taxon>
        <taxon>Fungi</taxon>
        <taxon>Dikarya</taxon>
        <taxon>Ascomycota</taxon>
        <taxon>Pezizomycotina</taxon>
        <taxon>Sordariomycetes</taxon>
        <taxon>Sordariomycetidae</taxon>
        <taxon>Sordariales</taxon>
        <taxon>Lasiosphaeriaceae</taxon>
        <taxon>Lasiosphaeris</taxon>
    </lineage>
</organism>